<protein>
    <recommendedName>
        <fullName evidence="10">Dr1-associated corepressor</fullName>
    </recommendedName>
    <alternativeName>
        <fullName evidence="11">Dr1-associated protein 1</fullName>
    </alternativeName>
    <alternativeName>
        <fullName evidence="12">Negative cofactor 2-alpha</fullName>
    </alternativeName>
</protein>
<evidence type="ECO:0000256" key="12">
    <source>
        <dbReference type="ARBA" id="ARBA00078501"/>
    </source>
</evidence>
<reference evidence="16" key="1">
    <citation type="submission" date="2025-08" db="UniProtKB">
        <authorList>
            <consortium name="RefSeq"/>
        </authorList>
    </citation>
    <scope>IDENTIFICATION</scope>
    <source>
        <tissue evidence="16">Gonads</tissue>
    </source>
</reference>
<dbReference type="STRING" id="7574.A0A1S3HLZ5"/>
<dbReference type="OrthoDB" id="653904at2759"/>
<evidence type="ECO:0000256" key="8">
    <source>
        <dbReference type="ARBA" id="ARBA00061393"/>
    </source>
</evidence>
<comment type="subunit">
    <text evidence="9">Heterodimer with DR1. Binds BTAF1.</text>
</comment>
<evidence type="ECO:0000256" key="10">
    <source>
        <dbReference type="ARBA" id="ARBA00072760"/>
    </source>
</evidence>
<evidence type="ECO:0000256" key="7">
    <source>
        <dbReference type="ARBA" id="ARBA00023242"/>
    </source>
</evidence>
<evidence type="ECO:0000256" key="11">
    <source>
        <dbReference type="ARBA" id="ARBA00077179"/>
    </source>
</evidence>
<dbReference type="Pfam" id="PF00808">
    <property type="entry name" value="CBFD_NFYB_HMF"/>
    <property type="match status" value="1"/>
</dbReference>
<dbReference type="RefSeq" id="XP_013386044.1">
    <property type="nucleotide sequence ID" value="XM_013530590.1"/>
</dbReference>
<evidence type="ECO:0000259" key="14">
    <source>
        <dbReference type="Pfam" id="PF00808"/>
    </source>
</evidence>
<keyword evidence="7" id="KW-0539">Nucleus</keyword>
<keyword evidence="5" id="KW-0238">DNA-binding</keyword>
<keyword evidence="6" id="KW-0804">Transcription</keyword>
<dbReference type="CDD" id="cd22906">
    <property type="entry name" value="HFD_DRAP1"/>
    <property type="match status" value="1"/>
</dbReference>
<proteinExistence type="inferred from homology"/>
<dbReference type="KEGG" id="lak:106155658"/>
<accession>A0A1S3HLZ5</accession>
<dbReference type="GO" id="GO:0001046">
    <property type="term" value="F:core promoter sequence-specific DNA binding"/>
    <property type="evidence" value="ECO:0007669"/>
    <property type="project" value="TreeGrafter"/>
</dbReference>
<evidence type="ECO:0000256" key="1">
    <source>
        <dbReference type="ARBA" id="ARBA00004123"/>
    </source>
</evidence>
<dbReference type="SUPFAM" id="SSF47113">
    <property type="entry name" value="Histone-fold"/>
    <property type="match status" value="1"/>
</dbReference>
<dbReference type="PANTHER" id="PTHR10252">
    <property type="entry name" value="HISTONE-LIKE TRANSCRIPTION FACTOR CCAAT-RELATED"/>
    <property type="match status" value="1"/>
</dbReference>
<dbReference type="PANTHER" id="PTHR10252:SF5">
    <property type="entry name" value="DR1-ASSOCIATED COREPRESSOR"/>
    <property type="match status" value="1"/>
</dbReference>
<dbReference type="InterPro" id="IPR003958">
    <property type="entry name" value="CBFA_NFYB_domain"/>
</dbReference>
<evidence type="ECO:0000256" key="5">
    <source>
        <dbReference type="ARBA" id="ARBA00023125"/>
    </source>
</evidence>
<organism evidence="15 16">
    <name type="scientific">Lingula anatina</name>
    <name type="common">Brachiopod</name>
    <name type="synonym">Lingula unguis</name>
    <dbReference type="NCBI Taxonomy" id="7574"/>
    <lineage>
        <taxon>Eukaryota</taxon>
        <taxon>Metazoa</taxon>
        <taxon>Spiralia</taxon>
        <taxon>Lophotrochozoa</taxon>
        <taxon>Brachiopoda</taxon>
        <taxon>Linguliformea</taxon>
        <taxon>Lingulata</taxon>
        <taxon>Lingulida</taxon>
        <taxon>Linguloidea</taxon>
        <taxon>Lingulidae</taxon>
        <taxon>Lingula</taxon>
    </lineage>
</organism>
<evidence type="ECO:0000313" key="15">
    <source>
        <dbReference type="Proteomes" id="UP000085678"/>
    </source>
</evidence>
<dbReference type="InterPro" id="IPR050568">
    <property type="entry name" value="Transcr_DNA_Rep_Reg"/>
</dbReference>
<evidence type="ECO:0000256" key="2">
    <source>
        <dbReference type="ARBA" id="ARBA00022491"/>
    </source>
</evidence>
<dbReference type="Proteomes" id="UP000085678">
    <property type="component" value="Unplaced"/>
</dbReference>
<keyword evidence="2" id="KW-0678">Repressor</keyword>
<keyword evidence="15" id="KW-1185">Reference proteome</keyword>
<dbReference type="FunFam" id="1.10.20.10:FF:000032">
    <property type="entry name" value="dr1-associated corepressor isoform X1"/>
    <property type="match status" value="1"/>
</dbReference>
<dbReference type="GO" id="GO:0046982">
    <property type="term" value="F:protein heterodimerization activity"/>
    <property type="evidence" value="ECO:0007669"/>
    <property type="project" value="InterPro"/>
</dbReference>
<dbReference type="InParanoid" id="A0A1S3HLZ5"/>
<feature type="region of interest" description="Disordered" evidence="13">
    <location>
        <begin position="94"/>
        <end position="267"/>
    </location>
</feature>
<keyword evidence="3" id="KW-0597">Phosphoprotein</keyword>
<feature type="compositionally biased region" description="Basic residues" evidence="13">
    <location>
        <begin position="123"/>
        <end position="132"/>
    </location>
</feature>
<evidence type="ECO:0000256" key="3">
    <source>
        <dbReference type="ARBA" id="ARBA00022553"/>
    </source>
</evidence>
<dbReference type="AlphaFoldDB" id="A0A1S3HLZ5"/>
<dbReference type="InterPro" id="IPR009072">
    <property type="entry name" value="Histone-fold"/>
</dbReference>
<dbReference type="Gene3D" id="1.10.20.10">
    <property type="entry name" value="Histone, subunit A"/>
    <property type="match status" value="1"/>
</dbReference>
<feature type="domain" description="Transcription factor CBF/NF-Y/archaeal histone" evidence="14">
    <location>
        <begin position="10"/>
        <end position="74"/>
    </location>
</feature>
<feature type="compositionally biased region" description="Acidic residues" evidence="13">
    <location>
        <begin position="149"/>
        <end position="169"/>
    </location>
</feature>
<dbReference type="GO" id="GO:0000122">
    <property type="term" value="P:negative regulation of transcription by RNA polymerase II"/>
    <property type="evidence" value="ECO:0007669"/>
    <property type="project" value="UniProtKB-ARBA"/>
</dbReference>
<dbReference type="GeneID" id="106155658"/>
<gene>
    <name evidence="16" type="primary">LOC106155658</name>
</gene>
<name>A0A1S3HLZ5_LINAN</name>
<keyword evidence="4" id="KW-0805">Transcription regulation</keyword>
<dbReference type="GO" id="GO:0017054">
    <property type="term" value="C:negative cofactor 2 complex"/>
    <property type="evidence" value="ECO:0007669"/>
    <property type="project" value="TreeGrafter"/>
</dbReference>
<evidence type="ECO:0000256" key="4">
    <source>
        <dbReference type="ARBA" id="ARBA00023015"/>
    </source>
</evidence>
<comment type="similarity">
    <text evidence="8">Belongs to the NC2 alpha/DRAP1 family.</text>
</comment>
<evidence type="ECO:0000256" key="13">
    <source>
        <dbReference type="SAM" id="MobiDB-lite"/>
    </source>
</evidence>
<dbReference type="GO" id="GO:0016251">
    <property type="term" value="F:RNA polymerase II general transcription initiation factor activity"/>
    <property type="evidence" value="ECO:0007669"/>
    <property type="project" value="TreeGrafter"/>
</dbReference>
<evidence type="ECO:0000256" key="9">
    <source>
        <dbReference type="ARBA" id="ARBA00066085"/>
    </source>
</evidence>
<evidence type="ECO:0000256" key="6">
    <source>
        <dbReference type="ARBA" id="ARBA00023163"/>
    </source>
</evidence>
<comment type="subcellular location">
    <subcellularLocation>
        <location evidence="1">Nucleus</location>
    </subcellularLocation>
</comment>
<feature type="compositionally biased region" description="Basic and acidic residues" evidence="13">
    <location>
        <begin position="258"/>
        <end position="267"/>
    </location>
</feature>
<sequence length="267" mass="29173">MPSKKKKYNARFPPARIKKIMQTDDDVGKVAAAVPVIISRALELFIESLISRANDITQSKHAKTLSAAHMKQAIESEKKFDFLRDLVASIPDVQCEEGDGEGSVHTANNAEDNAPVSGTRPWKTGRPRKSRSGQHGENSSTGRRRTEVTSDDESTEDADTDEGEDETGEDTTQSSGSIPFAQPPPAAQPEAPRPVFAAPPEGYNYQHRPGPYPSPFQPQGLPQYLPHGIMPPMPQTMGILPQERTFTPPVVPPSSDRGNTKDDDYDT</sequence>
<evidence type="ECO:0000313" key="16">
    <source>
        <dbReference type="RefSeq" id="XP_013386044.1"/>
    </source>
</evidence>